<dbReference type="InterPro" id="IPR036663">
    <property type="entry name" value="Fumarylacetoacetase_C_sf"/>
</dbReference>
<reference evidence="4" key="1">
    <citation type="submission" date="2022-10" db="EMBL/GenBank/DDBJ databases">
        <title>Culturing micro-colonial fungi from biological soil crusts in the Mojave desert and describing Neophaeococcomyces mojavensis, and introducing the new genera and species Taxawa tesnikishii.</title>
        <authorList>
            <person name="Kurbessoian T."/>
            <person name="Stajich J.E."/>
        </authorList>
    </citation>
    <scope>NUCLEOTIDE SEQUENCE</scope>
    <source>
        <strain evidence="4">TK_41</strain>
    </source>
</reference>
<dbReference type="AlphaFoldDB" id="A0AA38X5S5"/>
<dbReference type="GO" id="GO:0006107">
    <property type="term" value="P:oxaloacetate metabolic process"/>
    <property type="evidence" value="ECO:0007669"/>
    <property type="project" value="UniProtKB-ARBA"/>
</dbReference>
<dbReference type="GO" id="GO:0046872">
    <property type="term" value="F:metal ion binding"/>
    <property type="evidence" value="ECO:0007669"/>
    <property type="project" value="UniProtKB-KW"/>
</dbReference>
<evidence type="ECO:0000313" key="5">
    <source>
        <dbReference type="Proteomes" id="UP001172673"/>
    </source>
</evidence>
<evidence type="ECO:0000256" key="2">
    <source>
        <dbReference type="ARBA" id="ARBA00022723"/>
    </source>
</evidence>
<dbReference type="PANTHER" id="PTHR11820">
    <property type="entry name" value="ACYLPYRUVASE"/>
    <property type="match status" value="1"/>
</dbReference>
<evidence type="ECO:0000313" key="4">
    <source>
        <dbReference type="EMBL" id="KAJ9607116.1"/>
    </source>
</evidence>
<comment type="similarity">
    <text evidence="1">Belongs to the FAH family.</text>
</comment>
<sequence length="275" mass="30159">MLNPKWESIIRFKCPDGEVHYGEPTADLKSARVWTGLDVWSLQPTDTTRHVAEILAPYEPTTIIGIGCNYKGHAHETGIPLPNHPIIFRKLPSSITSPTSLVELHGGDVDYENELCFITSQPARNVLQDNALNYILGFTVGNDISSRYWQRKDTSGGQACYAKSFDGFCPIGPKIVSAKALQNFQSLRITTRRDGEVVQNSNTSDMLFGVRQLMAFLTRGTTLPAGTLVLTGTPPGVGSYQTPPRFIKAGEVLECEIEGIGKIQTEFTEVNSKAA</sequence>
<keyword evidence="5" id="KW-1185">Reference proteome</keyword>
<organism evidence="4 5">
    <name type="scientific">Cladophialophora chaetospira</name>
    <dbReference type="NCBI Taxonomy" id="386627"/>
    <lineage>
        <taxon>Eukaryota</taxon>
        <taxon>Fungi</taxon>
        <taxon>Dikarya</taxon>
        <taxon>Ascomycota</taxon>
        <taxon>Pezizomycotina</taxon>
        <taxon>Eurotiomycetes</taxon>
        <taxon>Chaetothyriomycetidae</taxon>
        <taxon>Chaetothyriales</taxon>
        <taxon>Herpotrichiellaceae</taxon>
        <taxon>Cladophialophora</taxon>
    </lineage>
</organism>
<feature type="domain" description="Fumarylacetoacetase-like C-terminal" evidence="3">
    <location>
        <begin position="62"/>
        <end position="266"/>
    </location>
</feature>
<evidence type="ECO:0000259" key="3">
    <source>
        <dbReference type="Pfam" id="PF01557"/>
    </source>
</evidence>
<protein>
    <recommendedName>
        <fullName evidence="3">Fumarylacetoacetase-like C-terminal domain-containing protein</fullName>
    </recommendedName>
</protein>
<keyword evidence="2" id="KW-0479">Metal-binding</keyword>
<dbReference type="InterPro" id="IPR011234">
    <property type="entry name" value="Fumarylacetoacetase-like_C"/>
</dbReference>
<dbReference type="SUPFAM" id="SSF56529">
    <property type="entry name" value="FAH"/>
    <property type="match status" value="1"/>
</dbReference>
<dbReference type="FunFam" id="3.90.850.10:FF:000002">
    <property type="entry name" value="2-hydroxyhepta-2,4-diene-1,7-dioate isomerase"/>
    <property type="match status" value="1"/>
</dbReference>
<dbReference type="EMBL" id="JAPDRK010000012">
    <property type="protein sequence ID" value="KAJ9607116.1"/>
    <property type="molecule type" value="Genomic_DNA"/>
</dbReference>
<dbReference type="GO" id="GO:0018773">
    <property type="term" value="F:acetylpyruvate hydrolase activity"/>
    <property type="evidence" value="ECO:0007669"/>
    <property type="project" value="TreeGrafter"/>
</dbReference>
<name>A0AA38X5S5_9EURO</name>
<dbReference type="Gene3D" id="3.90.850.10">
    <property type="entry name" value="Fumarylacetoacetase-like, C-terminal domain"/>
    <property type="match status" value="1"/>
</dbReference>
<comment type="caution">
    <text evidence="4">The sequence shown here is derived from an EMBL/GenBank/DDBJ whole genome shotgun (WGS) entry which is preliminary data.</text>
</comment>
<gene>
    <name evidence="4" type="ORF">H2200_008188</name>
</gene>
<evidence type="ECO:0000256" key="1">
    <source>
        <dbReference type="ARBA" id="ARBA00010211"/>
    </source>
</evidence>
<proteinExistence type="inferred from homology"/>
<dbReference type="Proteomes" id="UP001172673">
    <property type="component" value="Unassembled WGS sequence"/>
</dbReference>
<dbReference type="Pfam" id="PF01557">
    <property type="entry name" value="FAA_hydrolase"/>
    <property type="match status" value="1"/>
</dbReference>
<dbReference type="PANTHER" id="PTHR11820:SF7">
    <property type="entry name" value="ACYLPYRUVASE FAHD1, MITOCHONDRIAL"/>
    <property type="match status" value="1"/>
</dbReference>
<accession>A0AA38X5S5</accession>
<dbReference type="GO" id="GO:0050163">
    <property type="term" value="F:oxaloacetate tautomerase activity"/>
    <property type="evidence" value="ECO:0007669"/>
    <property type="project" value="UniProtKB-ARBA"/>
</dbReference>